<feature type="compositionally biased region" description="Pro residues" evidence="3">
    <location>
        <begin position="401"/>
        <end position="411"/>
    </location>
</feature>
<evidence type="ECO:0000313" key="5">
    <source>
        <dbReference type="Proteomes" id="UP000694871"/>
    </source>
</evidence>
<evidence type="ECO:0000256" key="1">
    <source>
        <dbReference type="ARBA" id="ARBA00022553"/>
    </source>
</evidence>
<dbReference type="Proteomes" id="UP000694871">
    <property type="component" value="Unplaced"/>
</dbReference>
<dbReference type="InterPro" id="IPR039111">
    <property type="entry name" value="STAP1/STAP2"/>
</dbReference>
<dbReference type="InterPro" id="IPR000980">
    <property type="entry name" value="SH2"/>
</dbReference>
<evidence type="ECO:0000256" key="2">
    <source>
        <dbReference type="ARBA" id="ARBA00022999"/>
    </source>
</evidence>
<feature type="region of interest" description="Disordered" evidence="3">
    <location>
        <begin position="316"/>
        <end position="348"/>
    </location>
</feature>
<dbReference type="PANTHER" id="PTHR16186">
    <property type="entry name" value="SIGNAL-TRANSDUCING ADAPTOR PROTEIN-RELATED"/>
    <property type="match status" value="1"/>
</dbReference>
<dbReference type="SUPFAM" id="SSF50729">
    <property type="entry name" value="PH domain-like"/>
    <property type="match status" value="1"/>
</dbReference>
<proteinExistence type="predicted"/>
<organism evidence="5 6">
    <name type="scientific">Gekko japonicus</name>
    <name type="common">Schlegel's Japanese gecko</name>
    <dbReference type="NCBI Taxonomy" id="146911"/>
    <lineage>
        <taxon>Eukaryota</taxon>
        <taxon>Metazoa</taxon>
        <taxon>Chordata</taxon>
        <taxon>Craniata</taxon>
        <taxon>Vertebrata</taxon>
        <taxon>Euteleostomi</taxon>
        <taxon>Lepidosauria</taxon>
        <taxon>Squamata</taxon>
        <taxon>Bifurcata</taxon>
        <taxon>Gekkota</taxon>
        <taxon>Gekkonidae</taxon>
        <taxon>Gekkoninae</taxon>
        <taxon>Gekko</taxon>
    </lineage>
</organism>
<dbReference type="SUPFAM" id="SSF55550">
    <property type="entry name" value="SH2 domain"/>
    <property type="match status" value="1"/>
</dbReference>
<dbReference type="Pfam" id="PF00017">
    <property type="entry name" value="SH2"/>
    <property type="match status" value="1"/>
</dbReference>
<dbReference type="PROSITE" id="PS50003">
    <property type="entry name" value="PH_DOMAIN"/>
    <property type="match status" value="1"/>
</dbReference>
<dbReference type="Gene3D" id="2.30.29.30">
    <property type="entry name" value="Pleckstrin-homology domain (PH domain)/Phosphotyrosine-binding domain (PTB)"/>
    <property type="match status" value="1"/>
</dbReference>
<feature type="domain" description="PH" evidence="4">
    <location>
        <begin position="17"/>
        <end position="119"/>
    </location>
</feature>
<evidence type="ECO:0000313" key="6">
    <source>
        <dbReference type="RefSeq" id="XP_015285255.1"/>
    </source>
</evidence>
<dbReference type="PANTHER" id="PTHR16186:SF11">
    <property type="entry name" value="SIGNAL-TRANSDUCING ADAPTOR PROTEIN 2"/>
    <property type="match status" value="1"/>
</dbReference>
<dbReference type="Gene3D" id="3.30.505.10">
    <property type="entry name" value="SH2 domain"/>
    <property type="match status" value="1"/>
</dbReference>
<keyword evidence="1" id="KW-0597">Phosphoprotein</keyword>
<name>A0ABM1LH18_GEKJA</name>
<protein>
    <submittedName>
        <fullName evidence="6">Signal-transducing adaptor protein 2 isoform X1</fullName>
    </submittedName>
</protein>
<accession>A0ABM1LH18</accession>
<dbReference type="InterPro" id="IPR001849">
    <property type="entry name" value="PH_domain"/>
</dbReference>
<evidence type="ECO:0000259" key="4">
    <source>
        <dbReference type="PROSITE" id="PS50003"/>
    </source>
</evidence>
<keyword evidence="5" id="KW-1185">Reference proteome</keyword>
<feature type="region of interest" description="Disordered" evidence="3">
    <location>
        <begin position="291"/>
        <end position="310"/>
    </location>
</feature>
<gene>
    <name evidence="6" type="primary">STAP2</name>
</gene>
<evidence type="ECO:0000256" key="3">
    <source>
        <dbReference type="SAM" id="MobiDB-lite"/>
    </source>
</evidence>
<dbReference type="RefSeq" id="XP_015285255.1">
    <property type="nucleotide sequence ID" value="XM_015429769.1"/>
</dbReference>
<keyword evidence="2" id="KW-0727">SH2 domain</keyword>
<feature type="region of interest" description="Disordered" evidence="3">
    <location>
        <begin position="370"/>
        <end position="435"/>
    </location>
</feature>
<dbReference type="InterPro" id="IPR011993">
    <property type="entry name" value="PH-like_dom_sf"/>
</dbReference>
<dbReference type="GeneID" id="107126236"/>
<dbReference type="InterPro" id="IPR036860">
    <property type="entry name" value="SH2_dom_sf"/>
</dbReference>
<reference evidence="6" key="1">
    <citation type="submission" date="2025-08" db="UniProtKB">
        <authorList>
            <consortium name="RefSeq"/>
        </authorList>
    </citation>
    <scope>IDENTIFICATION</scope>
</reference>
<feature type="compositionally biased region" description="Pro residues" evidence="3">
    <location>
        <begin position="321"/>
        <end position="343"/>
    </location>
</feature>
<sequence>MAVSAGQGRKARAGQTPHYYEGFLEKKAAWEKEYRKFWTGLRGLTLYFYNTNRDIQYVDLLDLADFVSLVDDNTPRTVAAWSTEGARLTIRMRSQEVKLKMESLESREMWKGFILTMVEMKVPSSLALLPGHIYMLSEALEKEREQRFKMDLADSQEGFPSPRITECSLPPGGEAAEAKHPDCFFRVSRTEAEALLEKNKSCGNMLLRPGRDGKSISVTTRQVVSGTAVLKHYKINQVGKQYIIDVEDPYCCSSLAGVVEFFVKTSKHTLIPLQLDDSYAETLEFVLTDNESGETTQMIPKPPRLPDIPRRAVVSEQPKKPLLPPRSQPQITPPPLPPVPPAQTPRASMPENEYMVEDEPEQTYMNPEDEAEIRQTETPRGKGQPPPGGTRVSWIAGSTPPKVPPVPPSKPPKPDISAVVTPSDPASCCRVQKPSRLAMSLPRGFSIGMSKELEKKLKERRATLDLSEADFSS</sequence>